<dbReference type="SMART" id="SM00225">
    <property type="entry name" value="BTB"/>
    <property type="match status" value="2"/>
</dbReference>
<dbReference type="AlphaFoldDB" id="A0A8B7YX50"/>
<evidence type="ECO:0000259" key="2">
    <source>
        <dbReference type="PROSITE" id="PS50097"/>
    </source>
</evidence>
<dbReference type="CTD" id="55727"/>
<dbReference type="InterPro" id="IPR011333">
    <property type="entry name" value="SKP1/BTB/POZ_sf"/>
</dbReference>
<proteinExistence type="predicted"/>
<dbReference type="RefSeq" id="XP_022097905.1">
    <property type="nucleotide sequence ID" value="XM_022242213.1"/>
</dbReference>
<dbReference type="OrthoDB" id="2347980at2759"/>
<dbReference type="CDD" id="cd18284">
    <property type="entry name" value="BTB2_POZ_BTBD7"/>
    <property type="match status" value="1"/>
</dbReference>
<dbReference type="InterPro" id="IPR047935">
    <property type="entry name" value="BTBD7_BTB_POZ_second"/>
</dbReference>
<dbReference type="CDD" id="cd18283">
    <property type="entry name" value="BTB1_POZ_BTBD7"/>
    <property type="match status" value="1"/>
</dbReference>
<evidence type="ECO:0000313" key="5">
    <source>
        <dbReference type="RefSeq" id="XP_022097905.1"/>
    </source>
</evidence>
<dbReference type="GO" id="GO:0061138">
    <property type="term" value="P:morphogenesis of a branching epithelium"/>
    <property type="evidence" value="ECO:0007669"/>
    <property type="project" value="InterPro"/>
</dbReference>
<dbReference type="PANTHER" id="PTHR16064:SF3">
    <property type="entry name" value="BTB_POZ DOMAIN-CONTAINING PROTEIN 7"/>
    <property type="match status" value="1"/>
</dbReference>
<feature type="region of interest" description="Disordered" evidence="1">
    <location>
        <begin position="821"/>
        <end position="860"/>
    </location>
</feature>
<dbReference type="CDD" id="cd18489">
    <property type="entry name" value="BACK_BTBD7"/>
    <property type="match status" value="1"/>
</dbReference>
<dbReference type="InterPro" id="IPR042345">
    <property type="entry name" value="Btbd7"/>
</dbReference>
<dbReference type="PROSITE" id="PS50097">
    <property type="entry name" value="BTB"/>
    <property type="match status" value="2"/>
</dbReference>
<dbReference type="GeneID" id="110983175"/>
<dbReference type="InterPro" id="IPR047934">
    <property type="entry name" value="BTBD7_BTB_POZ_first"/>
</dbReference>
<dbReference type="Pfam" id="PF07707">
    <property type="entry name" value="BACK"/>
    <property type="match status" value="1"/>
</dbReference>
<feature type="domain" description="BTB" evidence="2">
    <location>
        <begin position="276"/>
        <end position="377"/>
    </location>
</feature>
<dbReference type="InterPro" id="IPR047936">
    <property type="entry name" value="BTBD7_BACK"/>
</dbReference>
<dbReference type="KEGG" id="aplc:110983175"/>
<feature type="compositionally biased region" description="Polar residues" evidence="1">
    <location>
        <begin position="1"/>
        <end position="10"/>
    </location>
</feature>
<feature type="region of interest" description="Disordered" evidence="1">
    <location>
        <begin position="750"/>
        <end position="781"/>
    </location>
</feature>
<evidence type="ECO:0000256" key="1">
    <source>
        <dbReference type="SAM" id="MobiDB-lite"/>
    </source>
</evidence>
<accession>A0A8B7YX50</accession>
<name>A0A8B7YX50_ACAPL</name>
<dbReference type="Proteomes" id="UP000694845">
    <property type="component" value="Unplaced"/>
</dbReference>
<evidence type="ECO:0000313" key="4">
    <source>
        <dbReference type="RefSeq" id="XP_022097904.1"/>
    </source>
</evidence>
<feature type="region of interest" description="Disordered" evidence="1">
    <location>
        <begin position="1"/>
        <end position="59"/>
    </location>
</feature>
<reference evidence="4 5" key="1">
    <citation type="submission" date="2025-04" db="UniProtKB">
        <authorList>
            <consortium name="RefSeq"/>
        </authorList>
    </citation>
    <scope>IDENTIFICATION</scope>
</reference>
<dbReference type="OMA" id="IPPPDSH"/>
<feature type="domain" description="BTB" evidence="2">
    <location>
        <begin position="171"/>
        <end position="240"/>
    </location>
</feature>
<feature type="compositionally biased region" description="Basic and acidic residues" evidence="1">
    <location>
        <begin position="823"/>
        <end position="832"/>
    </location>
</feature>
<protein>
    <submittedName>
        <fullName evidence="4 5">BTB/POZ domain-containing protein 7-like</fullName>
    </submittedName>
</protein>
<dbReference type="InterPro" id="IPR000210">
    <property type="entry name" value="BTB/POZ_dom"/>
</dbReference>
<gene>
    <name evidence="4 5" type="primary">LOC110983175</name>
</gene>
<evidence type="ECO:0000313" key="3">
    <source>
        <dbReference type="Proteomes" id="UP000694845"/>
    </source>
</evidence>
<organism evidence="3 4">
    <name type="scientific">Acanthaster planci</name>
    <name type="common">Crown-of-thorns starfish</name>
    <dbReference type="NCBI Taxonomy" id="133434"/>
    <lineage>
        <taxon>Eukaryota</taxon>
        <taxon>Metazoa</taxon>
        <taxon>Echinodermata</taxon>
        <taxon>Eleutherozoa</taxon>
        <taxon>Asterozoa</taxon>
        <taxon>Asteroidea</taxon>
        <taxon>Valvatacea</taxon>
        <taxon>Valvatida</taxon>
        <taxon>Acanthasteridae</taxon>
        <taxon>Acanthaster</taxon>
    </lineage>
</organism>
<dbReference type="Gene3D" id="3.30.710.10">
    <property type="entry name" value="Potassium Channel Kv1.1, Chain A"/>
    <property type="match status" value="2"/>
</dbReference>
<sequence length="860" mass="95628">MMGSNPSSLDPQERDQGGGTSGSETSSLPPRTAGGPSPSPPHLQCRQQVQTGHPHHQHVLLRGEEAPEPPSLCQATPIVAKQEKEKKKKTSLASLKKRIVRKKRTGKSLDHARAMREMASAWNPLDVYALVEEYDALAALKELTIQTDLARPIATSLKDDLLDLYDYKFCSDIDFIFRDTVFPVHRAVLSCRCPYFRKLMSQYPQYGAKVPVKLRVSGVSVNTFSALLRYLYSGDFIAQDSRLDSLDTLIQLGEKFGTPSPLEHDFRHLLETGEFTDAVLVFSSDLELEKSELTSEAASAQPMPHRTSSLRCHKAVLAARSPFFRNLLQKKQRSGEDLTERTLQTPTKIVLDDSIIPKKYAQVLLYAIYQDVLDLSLVLPDSPSVGSLGEAQAMAAGKAPMSRVEMAMELYQIARFLDLGSMAQACEDTLANAICSDNLASILSWSAEPHGSRWVHRQAMHYLREEFSSISSSPVLSDLSKILLKKAIKSDFLQASEAEVLKAVVKWGEHQLIKRMEDREPNLVSNTQHSVSRKGIKRRDLDNRELREIISDLLPLVRLDHVIPRSHETLASAVKRGLIPTPPSHMLPGDELSAPQHSLWVSGKRRRNHPRPRLFTPYVEEAKSILDEQMVSDIDSVRLRRIRMSYVPDALYMLEDRGECSSDTNTSQRQSGPPAVITSAFPTLDDATVKAMLAREKDLHRCSATQRAYSLRCTDRAAVARQIRTRVVREYGLPDEATDIFASLPREYVGEQPEAETDTEVFGRKWNEPPDLQLQNEPSEAPQVAATAQVVPMLSEIMPDIAIPSGPDLTIATAPPINQMLLREPELGDSHSRSKGGSGSNKSGKPVKGNKHGPDQCTDV</sequence>
<dbReference type="RefSeq" id="XP_022097904.1">
    <property type="nucleotide sequence ID" value="XM_022242212.1"/>
</dbReference>
<dbReference type="SMART" id="SM00875">
    <property type="entry name" value="BACK"/>
    <property type="match status" value="1"/>
</dbReference>
<dbReference type="Gene3D" id="1.25.40.420">
    <property type="match status" value="1"/>
</dbReference>
<keyword evidence="3" id="KW-1185">Reference proteome</keyword>
<dbReference type="InterPro" id="IPR011705">
    <property type="entry name" value="BACK"/>
</dbReference>
<dbReference type="SUPFAM" id="SSF54695">
    <property type="entry name" value="POZ domain"/>
    <property type="match status" value="2"/>
</dbReference>
<dbReference type="Pfam" id="PF00651">
    <property type="entry name" value="BTB"/>
    <property type="match status" value="2"/>
</dbReference>
<dbReference type="PANTHER" id="PTHR16064">
    <property type="entry name" value="BTB POZ DOMAIN CONTAINING 7"/>
    <property type="match status" value="1"/>
</dbReference>